<protein>
    <submittedName>
        <fullName evidence="1">Uncharacterized protein</fullName>
    </submittedName>
</protein>
<accession>A0ABW4ST51</accession>
<proteinExistence type="predicted"/>
<evidence type="ECO:0000313" key="1">
    <source>
        <dbReference type="EMBL" id="MFD1932361.1"/>
    </source>
</evidence>
<evidence type="ECO:0000313" key="2">
    <source>
        <dbReference type="Proteomes" id="UP001597368"/>
    </source>
</evidence>
<sequence length="77" mass="8234">MVPPPDVDADGEMRALPASRIATVSGFLKTLTTLIDFGANAESTRPGAQLRHARAEGRTGAGSRCVLAQHLIRPRWP</sequence>
<keyword evidence="2" id="KW-1185">Reference proteome</keyword>
<dbReference type="RefSeq" id="WP_379572422.1">
    <property type="nucleotide sequence ID" value="NZ_JBHUFV010000020.1"/>
</dbReference>
<organism evidence="1 2">
    <name type="scientific">Nonomuraea mangrovi</name>
    <dbReference type="NCBI Taxonomy" id="2316207"/>
    <lineage>
        <taxon>Bacteria</taxon>
        <taxon>Bacillati</taxon>
        <taxon>Actinomycetota</taxon>
        <taxon>Actinomycetes</taxon>
        <taxon>Streptosporangiales</taxon>
        <taxon>Streptosporangiaceae</taxon>
        <taxon>Nonomuraea</taxon>
    </lineage>
</organism>
<gene>
    <name evidence="1" type="ORF">ACFSKW_12835</name>
</gene>
<dbReference type="EMBL" id="JBHUFV010000020">
    <property type="protein sequence ID" value="MFD1932361.1"/>
    <property type="molecule type" value="Genomic_DNA"/>
</dbReference>
<reference evidence="2" key="1">
    <citation type="journal article" date="2019" name="Int. J. Syst. Evol. Microbiol.">
        <title>The Global Catalogue of Microorganisms (GCM) 10K type strain sequencing project: providing services to taxonomists for standard genome sequencing and annotation.</title>
        <authorList>
            <consortium name="The Broad Institute Genomics Platform"/>
            <consortium name="The Broad Institute Genome Sequencing Center for Infectious Disease"/>
            <person name="Wu L."/>
            <person name="Ma J."/>
        </authorList>
    </citation>
    <scope>NUCLEOTIDE SEQUENCE [LARGE SCALE GENOMIC DNA]</scope>
    <source>
        <strain evidence="2">ICMP 6774ER</strain>
    </source>
</reference>
<comment type="caution">
    <text evidence="1">The sequence shown here is derived from an EMBL/GenBank/DDBJ whole genome shotgun (WGS) entry which is preliminary data.</text>
</comment>
<name>A0ABW4ST51_9ACTN</name>
<dbReference type="Proteomes" id="UP001597368">
    <property type="component" value="Unassembled WGS sequence"/>
</dbReference>